<feature type="region of interest" description="Disordered" evidence="1">
    <location>
        <begin position="61"/>
        <end position="100"/>
    </location>
</feature>
<accession>A0AAV9RWF3</accession>
<protein>
    <submittedName>
        <fullName evidence="2">Uncharacterized protein</fullName>
    </submittedName>
</protein>
<sequence>MWTSKLQQEPSGSVVKLSTFRMFPQGSYVSLLGGTYMFSSVSSLPAGTVLLDPWVLTVTLSAPDLQPPPPPKHSNNGHTVSSIDITGQEEPGKPGPGAEG</sequence>
<evidence type="ECO:0000313" key="2">
    <source>
        <dbReference type="EMBL" id="KAK5613149.1"/>
    </source>
</evidence>
<evidence type="ECO:0000313" key="3">
    <source>
        <dbReference type="Proteomes" id="UP001311232"/>
    </source>
</evidence>
<keyword evidence="3" id="KW-1185">Reference proteome</keyword>
<dbReference type="Proteomes" id="UP001311232">
    <property type="component" value="Unassembled WGS sequence"/>
</dbReference>
<name>A0AAV9RWF3_9TELE</name>
<dbReference type="AlphaFoldDB" id="A0AAV9RWF3"/>
<proteinExistence type="predicted"/>
<dbReference type="EMBL" id="JAHHUM010001248">
    <property type="protein sequence ID" value="KAK5613149.1"/>
    <property type="molecule type" value="Genomic_DNA"/>
</dbReference>
<gene>
    <name evidence="2" type="ORF">CRENBAI_000595</name>
</gene>
<comment type="caution">
    <text evidence="2">The sequence shown here is derived from an EMBL/GenBank/DDBJ whole genome shotgun (WGS) entry which is preliminary data.</text>
</comment>
<reference evidence="2 3" key="1">
    <citation type="submission" date="2021-06" db="EMBL/GenBank/DDBJ databases">
        <authorList>
            <person name="Palmer J.M."/>
        </authorList>
    </citation>
    <scope>NUCLEOTIDE SEQUENCE [LARGE SCALE GENOMIC DNA]</scope>
    <source>
        <strain evidence="2 3">MEX-2019</strain>
        <tissue evidence="2">Muscle</tissue>
    </source>
</reference>
<organism evidence="2 3">
    <name type="scientific">Crenichthys baileyi</name>
    <name type="common">White River springfish</name>
    <dbReference type="NCBI Taxonomy" id="28760"/>
    <lineage>
        <taxon>Eukaryota</taxon>
        <taxon>Metazoa</taxon>
        <taxon>Chordata</taxon>
        <taxon>Craniata</taxon>
        <taxon>Vertebrata</taxon>
        <taxon>Euteleostomi</taxon>
        <taxon>Actinopterygii</taxon>
        <taxon>Neopterygii</taxon>
        <taxon>Teleostei</taxon>
        <taxon>Neoteleostei</taxon>
        <taxon>Acanthomorphata</taxon>
        <taxon>Ovalentaria</taxon>
        <taxon>Atherinomorphae</taxon>
        <taxon>Cyprinodontiformes</taxon>
        <taxon>Goodeidae</taxon>
        <taxon>Crenichthys</taxon>
    </lineage>
</organism>
<evidence type="ECO:0000256" key="1">
    <source>
        <dbReference type="SAM" id="MobiDB-lite"/>
    </source>
</evidence>
<feature type="compositionally biased region" description="Polar residues" evidence="1">
    <location>
        <begin position="73"/>
        <end position="85"/>
    </location>
</feature>